<feature type="transmembrane region" description="Helical" evidence="2">
    <location>
        <begin position="165"/>
        <end position="184"/>
    </location>
</feature>
<feature type="region of interest" description="Disordered" evidence="1">
    <location>
        <begin position="219"/>
        <end position="252"/>
    </location>
</feature>
<evidence type="ECO:0000313" key="4">
    <source>
        <dbReference type="Proteomes" id="UP000886595"/>
    </source>
</evidence>
<organism evidence="3 4">
    <name type="scientific">Brassica carinata</name>
    <name type="common">Ethiopian mustard</name>
    <name type="synonym">Abyssinian cabbage</name>
    <dbReference type="NCBI Taxonomy" id="52824"/>
    <lineage>
        <taxon>Eukaryota</taxon>
        <taxon>Viridiplantae</taxon>
        <taxon>Streptophyta</taxon>
        <taxon>Embryophyta</taxon>
        <taxon>Tracheophyta</taxon>
        <taxon>Spermatophyta</taxon>
        <taxon>Magnoliopsida</taxon>
        <taxon>eudicotyledons</taxon>
        <taxon>Gunneridae</taxon>
        <taxon>Pentapetalae</taxon>
        <taxon>rosids</taxon>
        <taxon>malvids</taxon>
        <taxon>Brassicales</taxon>
        <taxon>Brassicaceae</taxon>
        <taxon>Brassiceae</taxon>
        <taxon>Brassica</taxon>
    </lineage>
</organism>
<keyword evidence="4" id="KW-1185">Reference proteome</keyword>
<evidence type="ECO:0000256" key="2">
    <source>
        <dbReference type="SAM" id="Phobius"/>
    </source>
</evidence>
<feature type="compositionally biased region" description="Basic and acidic residues" evidence="1">
    <location>
        <begin position="318"/>
        <end position="342"/>
    </location>
</feature>
<gene>
    <name evidence="3" type="ORF">Bca52824_067494</name>
</gene>
<proteinExistence type="predicted"/>
<evidence type="ECO:0000256" key="1">
    <source>
        <dbReference type="SAM" id="MobiDB-lite"/>
    </source>
</evidence>
<feature type="transmembrane region" description="Helical" evidence="2">
    <location>
        <begin position="72"/>
        <end position="92"/>
    </location>
</feature>
<reference evidence="3 4" key="1">
    <citation type="submission" date="2020-02" db="EMBL/GenBank/DDBJ databases">
        <authorList>
            <person name="Ma Q."/>
            <person name="Huang Y."/>
            <person name="Song X."/>
            <person name="Pei D."/>
        </authorList>
    </citation>
    <scope>NUCLEOTIDE SEQUENCE [LARGE SCALE GENOMIC DNA]</scope>
    <source>
        <strain evidence="3">Sxm20200214</strain>
        <tissue evidence="3">Leaf</tissue>
    </source>
</reference>
<keyword evidence="2" id="KW-0472">Membrane</keyword>
<name>A0A8X7UBX6_BRACI</name>
<evidence type="ECO:0000313" key="3">
    <source>
        <dbReference type="EMBL" id="KAG2272939.1"/>
    </source>
</evidence>
<feature type="compositionally biased region" description="Basic and acidic residues" evidence="1">
    <location>
        <begin position="266"/>
        <end position="308"/>
    </location>
</feature>
<comment type="caution">
    <text evidence="3">The sequence shown here is derived from an EMBL/GenBank/DDBJ whole genome shotgun (WGS) entry which is preliminary data.</text>
</comment>
<feature type="transmembrane region" description="Helical" evidence="2">
    <location>
        <begin position="140"/>
        <end position="158"/>
    </location>
</feature>
<feature type="region of interest" description="Disordered" evidence="1">
    <location>
        <begin position="266"/>
        <end position="342"/>
    </location>
</feature>
<keyword evidence="2" id="KW-0812">Transmembrane</keyword>
<dbReference type="Proteomes" id="UP000886595">
    <property type="component" value="Unassembled WGS sequence"/>
</dbReference>
<protein>
    <submittedName>
        <fullName evidence="3">Uncharacterized protein</fullName>
    </submittedName>
</protein>
<accession>A0A8X7UBX6</accession>
<feature type="transmembrane region" description="Helical" evidence="2">
    <location>
        <begin position="113"/>
        <end position="134"/>
    </location>
</feature>
<keyword evidence="2" id="KW-1133">Transmembrane helix</keyword>
<sequence length="359" mass="41443">MMASRIASPSFSSFLALMVTWIEFCERKLDTISLKSSNFLSERNNLAVFTCSLATGAFVSILISVLRTSPTIGMISSLGFILYMHFLVDKIWWSLLLNRDEYPRRKRFRNLYALGKTVLQTFVLHFIILLGDLVSNIEDVSFFLVLGFALMFLHLILLSKFFYMLEDFGLLDGVFTLFFGTLTHSCRSPLGQFLVMLFAYLVLLALHLRYSPCCEENHAKKEEERRSREEAEKIAKEKDEEEQRKAREEEVKRKAAEEVVKRARAEAKKATEALVKARDEAQKARDEVKKASDEVDKAREKKEVVPDDEKLEAEEEFDKTSKKADEAREREAEAIKEEEKARERVAEALGELEKLRRGR</sequence>
<dbReference type="AlphaFoldDB" id="A0A8X7UBX6"/>
<feature type="transmembrane region" description="Helical" evidence="2">
    <location>
        <begin position="190"/>
        <end position="210"/>
    </location>
</feature>
<dbReference type="EMBL" id="JAAMPC010000013">
    <property type="protein sequence ID" value="KAG2272939.1"/>
    <property type="molecule type" value="Genomic_DNA"/>
</dbReference>
<feature type="transmembrane region" description="Helical" evidence="2">
    <location>
        <begin position="46"/>
        <end position="66"/>
    </location>
</feature>